<keyword evidence="1" id="KW-0812">Transmembrane</keyword>
<gene>
    <name evidence="2" type="ORF">FB557_2774</name>
</gene>
<name>A0A560W6Y0_9MICO</name>
<accession>A0A560W6Y0</accession>
<dbReference type="EMBL" id="VIUW01000005">
    <property type="protein sequence ID" value="TWD13373.1"/>
    <property type="molecule type" value="Genomic_DNA"/>
</dbReference>
<evidence type="ECO:0000256" key="1">
    <source>
        <dbReference type="SAM" id="Phobius"/>
    </source>
</evidence>
<keyword evidence="1" id="KW-1133">Transmembrane helix</keyword>
<feature type="transmembrane region" description="Helical" evidence="1">
    <location>
        <begin position="83"/>
        <end position="104"/>
    </location>
</feature>
<evidence type="ECO:0000313" key="3">
    <source>
        <dbReference type="Proteomes" id="UP000315628"/>
    </source>
</evidence>
<dbReference type="AlphaFoldDB" id="A0A560W6Y0"/>
<reference evidence="2 3" key="1">
    <citation type="submission" date="2019-06" db="EMBL/GenBank/DDBJ databases">
        <title>Sequencing the genomes of 1000 actinobacteria strains.</title>
        <authorList>
            <person name="Klenk H.-P."/>
        </authorList>
    </citation>
    <scope>NUCLEOTIDE SEQUENCE [LARGE SCALE GENOMIC DNA]</scope>
    <source>
        <strain evidence="2 3">DSM 18935</strain>
    </source>
</reference>
<comment type="caution">
    <text evidence="2">The sequence shown here is derived from an EMBL/GenBank/DDBJ whole genome shotgun (WGS) entry which is preliminary data.</text>
</comment>
<proteinExistence type="predicted"/>
<keyword evidence="1" id="KW-0472">Membrane</keyword>
<protein>
    <submittedName>
        <fullName evidence="2">Uncharacterized protein</fullName>
    </submittedName>
</protein>
<sequence>MSRMGSGQMDEGEVDATFADIVSRLGDEPSVPAQRTEVPWRVDPTGSVADALMSHDDELLDSADEHFVPPPPRELPPATDKSFWVALVGLVGGIALLLLTLLLQDSAPSWAGWLGALGVLVGFAAMVLRQPSRRDHPGNGAQV</sequence>
<evidence type="ECO:0000313" key="2">
    <source>
        <dbReference type="EMBL" id="TWD13373.1"/>
    </source>
</evidence>
<dbReference type="Proteomes" id="UP000315628">
    <property type="component" value="Unassembled WGS sequence"/>
</dbReference>
<feature type="transmembrane region" description="Helical" evidence="1">
    <location>
        <begin position="110"/>
        <end position="128"/>
    </location>
</feature>
<organism evidence="2 3">
    <name type="scientific">Marihabitans asiaticum</name>
    <dbReference type="NCBI Taxonomy" id="415218"/>
    <lineage>
        <taxon>Bacteria</taxon>
        <taxon>Bacillati</taxon>
        <taxon>Actinomycetota</taxon>
        <taxon>Actinomycetes</taxon>
        <taxon>Micrococcales</taxon>
        <taxon>Intrasporangiaceae</taxon>
        <taxon>Marihabitans</taxon>
    </lineage>
</organism>
<keyword evidence="3" id="KW-1185">Reference proteome</keyword>